<dbReference type="OrthoDB" id="8535539at2"/>
<proteinExistence type="inferred from homology"/>
<dbReference type="PANTHER" id="PTHR43090">
    <property type="entry name" value="1-(5-PHOSPHORIBOSYL)-5-[(5-PHOSPHORIBOSYLAMINO)METHYLIDENEAMINO] IMIDAZOLE-4-CARBOXAMIDE ISOMERASE"/>
    <property type="match status" value="1"/>
</dbReference>
<dbReference type="PANTHER" id="PTHR43090:SF2">
    <property type="entry name" value="1-(5-PHOSPHORIBOSYL)-5-[(5-PHOSPHORIBOSYLAMINO)METHYLIDENEAMINO] IMIDAZOLE-4-CARBOXAMIDE ISOMERASE"/>
    <property type="match status" value="1"/>
</dbReference>
<comment type="pathway">
    <text evidence="4">Amino-acid biosynthesis.</text>
</comment>
<protein>
    <submittedName>
        <fullName evidence="6">Nickel transporter</fullName>
    </submittedName>
</protein>
<evidence type="ECO:0000313" key="6">
    <source>
        <dbReference type="EMBL" id="KAA2237505.1"/>
    </source>
</evidence>
<dbReference type="InterPro" id="IPR006062">
    <property type="entry name" value="His_biosynth"/>
</dbReference>
<dbReference type="AlphaFoldDB" id="A0A5B2VF67"/>
<dbReference type="Proteomes" id="UP000323142">
    <property type="component" value="Unassembled WGS sequence"/>
</dbReference>
<evidence type="ECO:0000256" key="3">
    <source>
        <dbReference type="ARBA" id="ARBA00023102"/>
    </source>
</evidence>
<keyword evidence="3 5" id="KW-0368">Histidine biosynthesis</keyword>
<organism evidence="6 7">
    <name type="scientific">Salinarimonas soli</name>
    <dbReference type="NCBI Taxonomy" id="1638099"/>
    <lineage>
        <taxon>Bacteria</taxon>
        <taxon>Pseudomonadati</taxon>
        <taxon>Pseudomonadota</taxon>
        <taxon>Alphaproteobacteria</taxon>
        <taxon>Hyphomicrobiales</taxon>
        <taxon>Salinarimonadaceae</taxon>
        <taxon>Salinarimonas</taxon>
    </lineage>
</organism>
<accession>A0A5B2VF67</accession>
<evidence type="ECO:0000256" key="2">
    <source>
        <dbReference type="ARBA" id="ARBA00022605"/>
    </source>
</evidence>
<dbReference type="SUPFAM" id="SSF51366">
    <property type="entry name" value="Ribulose-phoshate binding barrel"/>
    <property type="match status" value="1"/>
</dbReference>
<keyword evidence="7" id="KW-1185">Reference proteome</keyword>
<evidence type="ECO:0000256" key="1">
    <source>
        <dbReference type="ARBA" id="ARBA00009667"/>
    </source>
</evidence>
<dbReference type="GO" id="GO:0000162">
    <property type="term" value="P:L-tryptophan biosynthetic process"/>
    <property type="evidence" value="ECO:0007669"/>
    <property type="project" value="TreeGrafter"/>
</dbReference>
<dbReference type="CDD" id="cd04723">
    <property type="entry name" value="HisA_HisF"/>
    <property type="match status" value="1"/>
</dbReference>
<dbReference type="EMBL" id="VUOA01000019">
    <property type="protein sequence ID" value="KAA2237505.1"/>
    <property type="molecule type" value="Genomic_DNA"/>
</dbReference>
<dbReference type="InterPro" id="IPR013785">
    <property type="entry name" value="Aldolase_TIM"/>
</dbReference>
<reference evidence="6 7" key="1">
    <citation type="submission" date="2019-09" db="EMBL/GenBank/DDBJ databases">
        <title>Salinarimonas rosea gen. nov., sp. nov., a new member of the a-2 subgroup of the Proteobacteria.</title>
        <authorList>
            <person name="Liu J."/>
        </authorList>
    </citation>
    <scope>NUCLEOTIDE SEQUENCE [LARGE SCALE GENOMIC DNA]</scope>
    <source>
        <strain evidence="6 7">BN140002</strain>
    </source>
</reference>
<dbReference type="GO" id="GO:0003949">
    <property type="term" value="F:1-(5-phosphoribosyl)-5-[(5-phosphoribosylamino)methylideneamino]imidazole-4-carboxamide isomerase activity"/>
    <property type="evidence" value="ECO:0007669"/>
    <property type="project" value="InterPro"/>
</dbReference>
<dbReference type="GO" id="GO:0000105">
    <property type="term" value="P:L-histidine biosynthetic process"/>
    <property type="evidence" value="ECO:0007669"/>
    <property type="project" value="UniProtKB-KW"/>
</dbReference>
<gene>
    <name evidence="6" type="ORF">F0L46_10985</name>
</gene>
<dbReference type="Gene3D" id="3.20.20.70">
    <property type="entry name" value="Aldolase class I"/>
    <property type="match status" value="1"/>
</dbReference>
<dbReference type="RefSeq" id="WP_149817368.1">
    <property type="nucleotide sequence ID" value="NZ_VUOA01000019.1"/>
</dbReference>
<keyword evidence="2 5" id="KW-0028">Amino-acid biosynthesis</keyword>
<dbReference type="Pfam" id="PF00977">
    <property type="entry name" value="His_biosynth"/>
    <property type="match status" value="1"/>
</dbReference>
<comment type="similarity">
    <text evidence="1 5">Belongs to the HisA/HisF family.</text>
</comment>
<reference evidence="6 7" key="2">
    <citation type="submission" date="2019-09" db="EMBL/GenBank/DDBJ databases">
        <authorList>
            <person name="Jin C."/>
        </authorList>
    </citation>
    <scope>NUCLEOTIDE SEQUENCE [LARGE SCALE GENOMIC DNA]</scope>
    <source>
        <strain evidence="6 7">BN140002</strain>
    </source>
</reference>
<sequence length="233" mass="24032">MSEGPFDVVPVIDLRGGLVVRARAGARDTYAPIETPLSPSAEPAAVARGLVAAVPARRLYVADLDAIAGRPADIAGLRAIAAACPGIELWVDAGFATGEAVADFLSLGLGRAVLGSESQADVTLVRRFRADAILSLDSRGEVPLGPAPLHEDASLWPDDVIVMTLARVGLGLGPDLERIAAARRLSPRAKLYAAGGLRGPEDLPALRRAGAAGALVASAIHDGRLRREHLGLG</sequence>
<evidence type="ECO:0000256" key="5">
    <source>
        <dbReference type="RuleBase" id="RU003657"/>
    </source>
</evidence>
<dbReference type="InterPro" id="IPR011060">
    <property type="entry name" value="RibuloseP-bd_barrel"/>
</dbReference>
<dbReference type="GO" id="GO:0005737">
    <property type="term" value="C:cytoplasm"/>
    <property type="evidence" value="ECO:0007669"/>
    <property type="project" value="TreeGrafter"/>
</dbReference>
<name>A0A5B2VF67_9HYPH</name>
<evidence type="ECO:0000256" key="4">
    <source>
        <dbReference type="ARBA" id="ARBA00029440"/>
    </source>
</evidence>
<comment type="caution">
    <text evidence="6">The sequence shown here is derived from an EMBL/GenBank/DDBJ whole genome shotgun (WGS) entry which is preliminary data.</text>
</comment>
<dbReference type="InterPro" id="IPR044524">
    <property type="entry name" value="Isoase_HisA-like"/>
</dbReference>
<evidence type="ECO:0000313" key="7">
    <source>
        <dbReference type="Proteomes" id="UP000323142"/>
    </source>
</evidence>